<name>A0A5S6R322_TRIMR</name>
<sequence length="122" mass="13058">MQMRGRTFCPSGPPKGAPPPNATKRASSRAANRWEQLADVVRGRPTSGNATTTAANGSSANGGRDVRMQINRTHAPLAISTLIKWNTIEKGADNMQITSKWPIDCAPPNDVHEKAGGERPNN</sequence>
<evidence type="ECO:0000256" key="1">
    <source>
        <dbReference type="SAM" id="MobiDB-lite"/>
    </source>
</evidence>
<dbReference type="Proteomes" id="UP000046395">
    <property type="component" value="Unassembled WGS sequence"/>
</dbReference>
<evidence type="ECO:0000313" key="3">
    <source>
        <dbReference type="WBParaSite" id="TMUE_3000014036.1"/>
    </source>
</evidence>
<feature type="region of interest" description="Disordered" evidence="1">
    <location>
        <begin position="99"/>
        <end position="122"/>
    </location>
</feature>
<feature type="compositionally biased region" description="Basic and acidic residues" evidence="1">
    <location>
        <begin position="110"/>
        <end position="122"/>
    </location>
</feature>
<protein>
    <submittedName>
        <fullName evidence="3">Uncharacterized protein</fullName>
    </submittedName>
</protein>
<proteinExistence type="predicted"/>
<dbReference type="AlphaFoldDB" id="A0A5S6R322"/>
<feature type="compositionally biased region" description="Low complexity" evidence="1">
    <location>
        <begin position="46"/>
        <end position="63"/>
    </location>
</feature>
<feature type="compositionally biased region" description="Pro residues" evidence="1">
    <location>
        <begin position="11"/>
        <end position="21"/>
    </location>
</feature>
<accession>A0A5S6R322</accession>
<reference evidence="3" key="1">
    <citation type="submission" date="2019-12" db="UniProtKB">
        <authorList>
            <consortium name="WormBaseParasite"/>
        </authorList>
    </citation>
    <scope>IDENTIFICATION</scope>
</reference>
<evidence type="ECO:0000313" key="2">
    <source>
        <dbReference type="Proteomes" id="UP000046395"/>
    </source>
</evidence>
<dbReference type="WBParaSite" id="TMUE_3000014036.1">
    <property type="protein sequence ID" value="TMUE_3000014036.1"/>
    <property type="gene ID" value="WBGene00302106"/>
</dbReference>
<feature type="region of interest" description="Disordered" evidence="1">
    <location>
        <begin position="1"/>
        <end position="64"/>
    </location>
</feature>
<keyword evidence="2" id="KW-1185">Reference proteome</keyword>
<organism evidence="2 3">
    <name type="scientific">Trichuris muris</name>
    <name type="common">Mouse whipworm</name>
    <dbReference type="NCBI Taxonomy" id="70415"/>
    <lineage>
        <taxon>Eukaryota</taxon>
        <taxon>Metazoa</taxon>
        <taxon>Ecdysozoa</taxon>
        <taxon>Nematoda</taxon>
        <taxon>Enoplea</taxon>
        <taxon>Dorylaimia</taxon>
        <taxon>Trichinellida</taxon>
        <taxon>Trichuridae</taxon>
        <taxon>Trichuris</taxon>
    </lineage>
</organism>